<evidence type="ECO:0000313" key="3">
    <source>
        <dbReference type="Proteomes" id="UP000184330"/>
    </source>
</evidence>
<feature type="region of interest" description="Disordered" evidence="1">
    <location>
        <begin position="1"/>
        <end position="40"/>
    </location>
</feature>
<evidence type="ECO:0000313" key="2">
    <source>
        <dbReference type="EMBL" id="CZR65256.1"/>
    </source>
</evidence>
<dbReference type="EMBL" id="FJOG01000030">
    <property type="protein sequence ID" value="CZR65256.1"/>
    <property type="molecule type" value="Genomic_DNA"/>
</dbReference>
<proteinExistence type="predicted"/>
<accession>A0A1L7XJZ8</accession>
<name>A0A1L7XJZ8_9HELO</name>
<reference evidence="2 3" key="1">
    <citation type="submission" date="2016-03" db="EMBL/GenBank/DDBJ databases">
        <authorList>
            <person name="Ploux O."/>
        </authorList>
    </citation>
    <scope>NUCLEOTIDE SEQUENCE [LARGE SCALE GENOMIC DNA]</scope>
    <source>
        <strain evidence="2 3">UAMH 11012</strain>
    </source>
</reference>
<organism evidence="2 3">
    <name type="scientific">Phialocephala subalpina</name>
    <dbReference type="NCBI Taxonomy" id="576137"/>
    <lineage>
        <taxon>Eukaryota</taxon>
        <taxon>Fungi</taxon>
        <taxon>Dikarya</taxon>
        <taxon>Ascomycota</taxon>
        <taxon>Pezizomycotina</taxon>
        <taxon>Leotiomycetes</taxon>
        <taxon>Helotiales</taxon>
        <taxon>Mollisiaceae</taxon>
        <taxon>Phialocephala</taxon>
        <taxon>Phialocephala fortinii species complex</taxon>
    </lineage>
</organism>
<dbReference type="AlphaFoldDB" id="A0A1L7XJZ8"/>
<gene>
    <name evidence="2" type="ORF">PAC_15156</name>
</gene>
<keyword evidence="3" id="KW-1185">Reference proteome</keyword>
<evidence type="ECO:0000256" key="1">
    <source>
        <dbReference type="SAM" id="MobiDB-lite"/>
    </source>
</evidence>
<protein>
    <submittedName>
        <fullName evidence="2">Uncharacterized protein</fullName>
    </submittedName>
</protein>
<sequence length="136" mass="15176">MSSLSLPDAQFAGPNDDSEDQNRQTLNTPSPEFMLPSSPFPSAAPMSIQLAMLRKMHELSLQMLQDSTLLEDRSAKLESEIPEILQGLAEMHRENTELKQRYAASLTLNCKLLKMNAELQAMAEDMKKRLAALEGN</sequence>
<dbReference type="Proteomes" id="UP000184330">
    <property type="component" value="Unassembled WGS sequence"/>
</dbReference>